<reference evidence="2 3" key="1">
    <citation type="submission" date="2015-01" db="EMBL/GenBank/DDBJ databases">
        <title>Evolution of Trichinella species and genotypes.</title>
        <authorList>
            <person name="Korhonen P.K."/>
            <person name="Edoardo P."/>
            <person name="Giuseppe L.R."/>
            <person name="Gasser R.B."/>
        </authorList>
    </citation>
    <scope>NUCLEOTIDE SEQUENCE [LARGE SCALE GENOMIC DNA]</scope>
    <source>
        <strain evidence="2">ISS1029</strain>
    </source>
</reference>
<dbReference type="Proteomes" id="UP000055024">
    <property type="component" value="Unassembled WGS sequence"/>
</dbReference>
<keyword evidence="1" id="KW-0812">Transmembrane</keyword>
<feature type="transmembrane region" description="Helical" evidence="1">
    <location>
        <begin position="21"/>
        <end position="43"/>
    </location>
</feature>
<evidence type="ECO:0000313" key="2">
    <source>
        <dbReference type="EMBL" id="KRY95523.1"/>
    </source>
</evidence>
<sequence length="45" mass="5026">MASSLRNLCLLSVMKPSRPTCLPEFACKFLTVALTFVYFPAIAHH</sequence>
<dbReference type="EMBL" id="JYDP01003701">
    <property type="protein sequence ID" value="KRY95523.1"/>
    <property type="molecule type" value="Genomic_DNA"/>
</dbReference>
<evidence type="ECO:0000313" key="3">
    <source>
        <dbReference type="Proteomes" id="UP000055024"/>
    </source>
</evidence>
<proteinExistence type="predicted"/>
<keyword evidence="1" id="KW-1133">Transmembrane helix</keyword>
<gene>
    <name evidence="2" type="ORF">T11_6183</name>
</gene>
<name>A0A0V1GD10_9BILA</name>
<organism evidence="2 3">
    <name type="scientific">Trichinella zimbabwensis</name>
    <dbReference type="NCBI Taxonomy" id="268475"/>
    <lineage>
        <taxon>Eukaryota</taxon>
        <taxon>Metazoa</taxon>
        <taxon>Ecdysozoa</taxon>
        <taxon>Nematoda</taxon>
        <taxon>Enoplea</taxon>
        <taxon>Dorylaimia</taxon>
        <taxon>Trichinellida</taxon>
        <taxon>Trichinellidae</taxon>
        <taxon>Trichinella</taxon>
    </lineage>
</organism>
<comment type="caution">
    <text evidence="2">The sequence shown here is derived from an EMBL/GenBank/DDBJ whole genome shotgun (WGS) entry which is preliminary data.</text>
</comment>
<accession>A0A0V1GD10</accession>
<protein>
    <submittedName>
        <fullName evidence="2">Uncharacterized protein</fullName>
    </submittedName>
</protein>
<evidence type="ECO:0000256" key="1">
    <source>
        <dbReference type="SAM" id="Phobius"/>
    </source>
</evidence>
<keyword evidence="3" id="KW-1185">Reference proteome</keyword>
<dbReference type="AlphaFoldDB" id="A0A0V1GD10"/>
<keyword evidence="1" id="KW-0472">Membrane</keyword>